<organism evidence="3 4">
    <name type="scientific">Lolium multiflorum</name>
    <name type="common">Italian ryegrass</name>
    <name type="synonym">Lolium perenne subsp. multiflorum</name>
    <dbReference type="NCBI Taxonomy" id="4521"/>
    <lineage>
        <taxon>Eukaryota</taxon>
        <taxon>Viridiplantae</taxon>
        <taxon>Streptophyta</taxon>
        <taxon>Embryophyta</taxon>
        <taxon>Tracheophyta</taxon>
        <taxon>Spermatophyta</taxon>
        <taxon>Magnoliopsida</taxon>
        <taxon>Liliopsida</taxon>
        <taxon>Poales</taxon>
        <taxon>Poaceae</taxon>
        <taxon>BOP clade</taxon>
        <taxon>Pooideae</taxon>
        <taxon>Poodae</taxon>
        <taxon>Poeae</taxon>
        <taxon>Poeae Chloroplast Group 2 (Poeae type)</taxon>
        <taxon>Loliodinae</taxon>
        <taxon>Loliinae</taxon>
        <taxon>Lolium</taxon>
    </lineage>
</organism>
<evidence type="ECO:0000313" key="4">
    <source>
        <dbReference type="Proteomes" id="UP001231189"/>
    </source>
</evidence>
<sequence length="94" mass="10306">MGGRSSTPRASLPPFAPLPSSSTTEEMRGRRCRSRSQGERVVFISHFERGFGLPASPFFCAFLDFFGLQPHHLPANACVTLSCYVAFCEGYASL</sequence>
<dbReference type="Proteomes" id="UP001231189">
    <property type="component" value="Unassembled WGS sequence"/>
</dbReference>
<accession>A0AAD8SDM2</accession>
<dbReference type="PANTHER" id="PTHR33026:SF7">
    <property type="entry name" value="OS03G0100275 PROTEIN"/>
    <property type="match status" value="1"/>
</dbReference>
<name>A0AAD8SDM2_LOLMU</name>
<feature type="domain" description="Transposase (putative) gypsy type" evidence="2">
    <location>
        <begin position="41"/>
        <end position="92"/>
    </location>
</feature>
<comment type="caution">
    <text evidence="3">The sequence shown here is derived from an EMBL/GenBank/DDBJ whole genome shotgun (WGS) entry which is preliminary data.</text>
</comment>
<keyword evidence="4" id="KW-1185">Reference proteome</keyword>
<evidence type="ECO:0000256" key="1">
    <source>
        <dbReference type="SAM" id="MobiDB-lite"/>
    </source>
</evidence>
<protein>
    <recommendedName>
        <fullName evidence="2">Transposase (putative) gypsy type domain-containing protein</fullName>
    </recommendedName>
</protein>
<dbReference type="EMBL" id="JAUUTY010000004">
    <property type="protein sequence ID" value="KAK1649107.1"/>
    <property type="molecule type" value="Genomic_DNA"/>
</dbReference>
<gene>
    <name evidence="3" type="ORF">QYE76_066912</name>
</gene>
<dbReference type="Pfam" id="PF04195">
    <property type="entry name" value="Transposase_28"/>
    <property type="match status" value="1"/>
</dbReference>
<evidence type="ECO:0000259" key="2">
    <source>
        <dbReference type="Pfam" id="PF04195"/>
    </source>
</evidence>
<proteinExistence type="predicted"/>
<dbReference type="InterPro" id="IPR007321">
    <property type="entry name" value="Transposase_28"/>
</dbReference>
<evidence type="ECO:0000313" key="3">
    <source>
        <dbReference type="EMBL" id="KAK1649107.1"/>
    </source>
</evidence>
<feature type="region of interest" description="Disordered" evidence="1">
    <location>
        <begin position="1"/>
        <end position="37"/>
    </location>
</feature>
<dbReference type="AlphaFoldDB" id="A0AAD8SDM2"/>
<feature type="compositionally biased region" description="Low complexity" evidence="1">
    <location>
        <begin position="10"/>
        <end position="22"/>
    </location>
</feature>
<dbReference type="PANTHER" id="PTHR33026">
    <property type="entry name" value="OS06G0360600 PROTEIN"/>
    <property type="match status" value="1"/>
</dbReference>
<reference evidence="3" key="1">
    <citation type="submission" date="2023-07" db="EMBL/GenBank/DDBJ databases">
        <title>A chromosome-level genome assembly of Lolium multiflorum.</title>
        <authorList>
            <person name="Chen Y."/>
            <person name="Copetti D."/>
            <person name="Kolliker R."/>
            <person name="Studer B."/>
        </authorList>
    </citation>
    <scope>NUCLEOTIDE SEQUENCE</scope>
    <source>
        <strain evidence="3">02402/16</strain>
        <tissue evidence="3">Leaf</tissue>
    </source>
</reference>